<sequence length="263" mass="27593">MEVSSVCPDRTLPAFGTVLGIDIGGSGIKGALVDVSTGALLSERAHLATPQPATPEAVAQAVRELADRFEFSGLVGCTFPAIVQHGVTRSASNVDKSWIDAPAQDILSLALERPVVLLNDADAAGLAETVFGAAKGVAGTVIVLTLGTGIGSALIVDGRLVSNTELGHLQFKGDIAEKYCSAKAKERHSLGWRTYSKRLNEYLAHLELLFSPDLFILGGGISRKHERFIPELKLRTPVLPAALRNQAGIVGAALVAAWADASH</sequence>
<keyword evidence="1" id="KW-0808">Transferase</keyword>
<evidence type="ECO:0000313" key="2">
    <source>
        <dbReference type="Proteomes" id="UP000242869"/>
    </source>
</evidence>
<dbReference type="STRING" id="83765.SAMN05660284_01934"/>
<dbReference type="Gene3D" id="3.30.420.40">
    <property type="match status" value="2"/>
</dbReference>
<dbReference type="PANTHER" id="PTHR18964">
    <property type="entry name" value="ROK (REPRESSOR, ORF, KINASE) FAMILY"/>
    <property type="match status" value="1"/>
</dbReference>
<accession>A0A1I5AJG6</accession>
<dbReference type="Proteomes" id="UP000242869">
    <property type="component" value="Unassembled WGS sequence"/>
</dbReference>
<dbReference type="OrthoDB" id="849313at2"/>
<dbReference type="CDD" id="cd24058">
    <property type="entry name" value="ASKHA_NBD_ROK_PPGK"/>
    <property type="match status" value="1"/>
</dbReference>
<dbReference type="PANTHER" id="PTHR18964:SF146">
    <property type="entry name" value="POLYPHOSPHATE GLUCOKINASE"/>
    <property type="match status" value="1"/>
</dbReference>
<protein>
    <submittedName>
        <fullName evidence="1">Polyphosphate glucokinase</fullName>
    </submittedName>
</protein>
<dbReference type="NCBIfam" id="NF045942">
    <property type="entry name" value="PolPhglucPhase"/>
    <property type="match status" value="1"/>
</dbReference>
<dbReference type="Pfam" id="PF00480">
    <property type="entry name" value="ROK"/>
    <property type="match status" value="1"/>
</dbReference>
<dbReference type="SUPFAM" id="SSF53067">
    <property type="entry name" value="Actin-like ATPase domain"/>
    <property type="match status" value="1"/>
</dbReference>
<reference evidence="2" key="1">
    <citation type="submission" date="2016-10" db="EMBL/GenBank/DDBJ databases">
        <authorList>
            <person name="Varghese N."/>
            <person name="Submissions S."/>
        </authorList>
    </citation>
    <scope>NUCLEOTIDE SEQUENCE [LARGE SCALE GENOMIC DNA]</scope>
    <source>
        <strain evidence="2">DSM 6150</strain>
    </source>
</reference>
<name>A0A1I5AJG6_9NEIS</name>
<keyword evidence="1" id="KW-0418">Kinase</keyword>
<dbReference type="EMBL" id="FOVE01000013">
    <property type="protein sequence ID" value="SFN62585.1"/>
    <property type="molecule type" value="Genomic_DNA"/>
</dbReference>
<dbReference type="GO" id="GO:0016301">
    <property type="term" value="F:kinase activity"/>
    <property type="evidence" value="ECO:0007669"/>
    <property type="project" value="UniProtKB-KW"/>
</dbReference>
<dbReference type="InterPro" id="IPR000600">
    <property type="entry name" value="ROK"/>
</dbReference>
<evidence type="ECO:0000313" key="1">
    <source>
        <dbReference type="EMBL" id="SFN62585.1"/>
    </source>
</evidence>
<proteinExistence type="predicted"/>
<organism evidence="1 2">
    <name type="scientific">Formivibrio citricus</name>
    <dbReference type="NCBI Taxonomy" id="83765"/>
    <lineage>
        <taxon>Bacteria</taxon>
        <taxon>Pseudomonadati</taxon>
        <taxon>Pseudomonadota</taxon>
        <taxon>Betaproteobacteria</taxon>
        <taxon>Neisseriales</taxon>
        <taxon>Chitinibacteraceae</taxon>
        <taxon>Formivibrio</taxon>
    </lineage>
</organism>
<keyword evidence="2" id="KW-1185">Reference proteome</keyword>
<dbReference type="InterPro" id="IPR043129">
    <property type="entry name" value="ATPase_NBD"/>
</dbReference>
<dbReference type="AlphaFoldDB" id="A0A1I5AJG6"/>
<gene>
    <name evidence="1" type="ORF">SAMN05660284_01934</name>
</gene>
<dbReference type="RefSeq" id="WP_091195223.1">
    <property type="nucleotide sequence ID" value="NZ_FOVE01000013.1"/>
</dbReference>